<dbReference type="Pfam" id="PF02687">
    <property type="entry name" value="FtsX"/>
    <property type="match status" value="1"/>
</dbReference>
<protein>
    <submittedName>
        <fullName evidence="10">ABC transporter permease</fullName>
    </submittedName>
</protein>
<evidence type="ECO:0000256" key="5">
    <source>
        <dbReference type="ARBA" id="ARBA00023136"/>
    </source>
</evidence>
<name>A0ABU2Y3B7_9FLAO</name>
<evidence type="ECO:0000256" key="2">
    <source>
        <dbReference type="ARBA" id="ARBA00022475"/>
    </source>
</evidence>
<dbReference type="PANTHER" id="PTHR30572">
    <property type="entry name" value="MEMBRANE COMPONENT OF TRANSPORTER-RELATED"/>
    <property type="match status" value="1"/>
</dbReference>
<feature type="transmembrane region" description="Helical" evidence="7">
    <location>
        <begin position="283"/>
        <end position="308"/>
    </location>
</feature>
<accession>A0ABU2Y3B7</accession>
<dbReference type="PANTHER" id="PTHR30572:SF4">
    <property type="entry name" value="ABC TRANSPORTER PERMEASE YTRF"/>
    <property type="match status" value="1"/>
</dbReference>
<evidence type="ECO:0000256" key="3">
    <source>
        <dbReference type="ARBA" id="ARBA00022692"/>
    </source>
</evidence>
<feature type="domain" description="MacB-like periplasmic core" evidence="9">
    <location>
        <begin position="25"/>
        <end position="243"/>
    </location>
</feature>
<keyword evidence="4 7" id="KW-1133">Transmembrane helix</keyword>
<feature type="transmembrane region" description="Helical" evidence="7">
    <location>
        <begin position="378"/>
        <end position="397"/>
    </location>
</feature>
<reference evidence="10 11" key="1">
    <citation type="submission" date="2023-09" db="EMBL/GenBank/DDBJ databases">
        <authorList>
            <person name="Rey-Velasco X."/>
        </authorList>
    </citation>
    <scope>NUCLEOTIDE SEQUENCE [LARGE SCALE GENOMIC DNA]</scope>
    <source>
        <strain evidence="10 11">P050</strain>
    </source>
</reference>
<evidence type="ECO:0000313" key="10">
    <source>
        <dbReference type="EMBL" id="MDT0551740.1"/>
    </source>
</evidence>
<evidence type="ECO:0000256" key="4">
    <source>
        <dbReference type="ARBA" id="ARBA00022989"/>
    </source>
</evidence>
<dbReference type="RefSeq" id="WP_311591527.1">
    <property type="nucleotide sequence ID" value="NZ_JAVRHV010000001.1"/>
</dbReference>
<comment type="similarity">
    <text evidence="6">Belongs to the ABC-4 integral membrane protein family.</text>
</comment>
<evidence type="ECO:0000256" key="7">
    <source>
        <dbReference type="SAM" id="Phobius"/>
    </source>
</evidence>
<feature type="transmembrane region" description="Helical" evidence="7">
    <location>
        <begin position="27"/>
        <end position="46"/>
    </location>
</feature>
<dbReference type="Proteomes" id="UP001252186">
    <property type="component" value="Unassembled WGS sequence"/>
</dbReference>
<keyword evidence="3 7" id="KW-0812">Transmembrane</keyword>
<dbReference type="EMBL" id="JAVRHV010000001">
    <property type="protein sequence ID" value="MDT0551740.1"/>
    <property type="molecule type" value="Genomic_DNA"/>
</dbReference>
<sequence length="414" mass="46274">MKIFIFDRDTWQEIYGSIRKNKLRTGITIVGVMWGIFLLVVLLGAAKGMENNFNKMFGNFATNSVFIWGQQTSEPFKGFQAGKRIDLKMSDVENLRREIDGIEMVVPRHRSQSLVVKDFKSGNIGIFGDFPEFDKVQKVNLEYGRFINDDDILNKRKVCVIEDETYKQLFDVGEQAIGQYIKINDVNYLVVGHYKNKMQMGGPGGGIHIPFSTFSQVYNRGDGIGWMMVTGKMDYDIKQMEADAKLMLRNLHRVHPEDERAFGSFNLGNEIKKITGFLTGMQFLTWFVGIATLIAGVFAIGNILLITVKERTQEIGIRRALGAKPGEIRKQIVLESIFLTTIAGSLGIIFGGLILMIIDATLTGGENPVLNNPTVNIPVVMIAYGFLVVMGTMIGLIPAQVAVSVRPIEALRDE</sequence>
<evidence type="ECO:0000259" key="8">
    <source>
        <dbReference type="Pfam" id="PF02687"/>
    </source>
</evidence>
<feature type="domain" description="ABC3 transporter permease C-terminal" evidence="8">
    <location>
        <begin position="287"/>
        <end position="401"/>
    </location>
</feature>
<comment type="subcellular location">
    <subcellularLocation>
        <location evidence="1">Cell membrane</location>
        <topology evidence="1">Multi-pass membrane protein</topology>
    </subcellularLocation>
</comment>
<keyword evidence="2" id="KW-1003">Cell membrane</keyword>
<dbReference type="InterPro" id="IPR003838">
    <property type="entry name" value="ABC3_permease_C"/>
</dbReference>
<organism evidence="10 11">
    <name type="scientific">Urechidicola vernalis</name>
    <dbReference type="NCBI Taxonomy" id="3075600"/>
    <lineage>
        <taxon>Bacteria</taxon>
        <taxon>Pseudomonadati</taxon>
        <taxon>Bacteroidota</taxon>
        <taxon>Flavobacteriia</taxon>
        <taxon>Flavobacteriales</taxon>
        <taxon>Flavobacteriaceae</taxon>
        <taxon>Urechidicola</taxon>
    </lineage>
</organism>
<dbReference type="InterPro" id="IPR050250">
    <property type="entry name" value="Macrolide_Exporter_MacB"/>
</dbReference>
<evidence type="ECO:0000313" key="11">
    <source>
        <dbReference type="Proteomes" id="UP001252186"/>
    </source>
</evidence>
<proteinExistence type="inferred from homology"/>
<keyword evidence="5 7" id="KW-0472">Membrane</keyword>
<evidence type="ECO:0000256" key="1">
    <source>
        <dbReference type="ARBA" id="ARBA00004651"/>
    </source>
</evidence>
<dbReference type="InterPro" id="IPR025857">
    <property type="entry name" value="MacB_PCD"/>
</dbReference>
<dbReference type="Pfam" id="PF12704">
    <property type="entry name" value="MacB_PCD"/>
    <property type="match status" value="1"/>
</dbReference>
<feature type="transmembrane region" description="Helical" evidence="7">
    <location>
        <begin position="337"/>
        <end position="358"/>
    </location>
</feature>
<gene>
    <name evidence="10" type="ORF">RM519_00655</name>
</gene>
<comment type="caution">
    <text evidence="10">The sequence shown here is derived from an EMBL/GenBank/DDBJ whole genome shotgun (WGS) entry which is preliminary data.</text>
</comment>
<keyword evidence="11" id="KW-1185">Reference proteome</keyword>
<evidence type="ECO:0000259" key="9">
    <source>
        <dbReference type="Pfam" id="PF12704"/>
    </source>
</evidence>
<evidence type="ECO:0000256" key="6">
    <source>
        <dbReference type="ARBA" id="ARBA00038076"/>
    </source>
</evidence>